<dbReference type="PANTHER" id="PTHR34215:SF1">
    <property type="entry name" value="YLXR DOMAIN-CONTAINING PROTEIN"/>
    <property type="match status" value="1"/>
</dbReference>
<feature type="domain" description="YlxR" evidence="2">
    <location>
        <begin position="62"/>
        <end position="127"/>
    </location>
</feature>
<name>B6IVF5_RHOCS</name>
<dbReference type="KEGG" id="rce:RC1_2911"/>
<dbReference type="EMBL" id="CP000613">
    <property type="protein sequence ID" value="ACJ00279.1"/>
    <property type="molecule type" value="Genomic_DNA"/>
</dbReference>
<dbReference type="NCBIfam" id="NF006622">
    <property type="entry name" value="PRK09190.1"/>
    <property type="match status" value="1"/>
</dbReference>
<evidence type="ECO:0000256" key="1">
    <source>
        <dbReference type="SAM" id="MobiDB-lite"/>
    </source>
</evidence>
<dbReference type="InterPro" id="IPR035931">
    <property type="entry name" value="YlxR-like_sf"/>
</dbReference>
<feature type="region of interest" description="Disordered" evidence="1">
    <location>
        <begin position="260"/>
        <end position="307"/>
    </location>
</feature>
<accession>B6IVF5</accession>
<evidence type="ECO:0000313" key="3">
    <source>
        <dbReference type="EMBL" id="ACJ00279.1"/>
    </source>
</evidence>
<feature type="region of interest" description="Disordered" evidence="1">
    <location>
        <begin position="1"/>
        <end position="26"/>
    </location>
</feature>
<dbReference type="Gene3D" id="3.30.1230.10">
    <property type="entry name" value="YlxR-like"/>
    <property type="match status" value="1"/>
</dbReference>
<proteinExistence type="predicted"/>
<evidence type="ECO:0000313" key="4">
    <source>
        <dbReference type="Proteomes" id="UP000001591"/>
    </source>
</evidence>
<gene>
    <name evidence="3" type="ordered locus">RC1_2911</name>
</gene>
<dbReference type="OrthoDB" id="9799836at2"/>
<dbReference type="HOGENOM" id="CLU_905781_0_0_5"/>
<dbReference type="PANTHER" id="PTHR34215">
    <property type="entry name" value="BLL0784 PROTEIN"/>
    <property type="match status" value="1"/>
</dbReference>
<dbReference type="AlphaFoldDB" id="B6IVF5"/>
<feature type="region of interest" description="Disordered" evidence="1">
    <location>
        <begin position="34"/>
        <end position="53"/>
    </location>
</feature>
<organism evidence="3 4">
    <name type="scientific">Rhodospirillum centenum (strain ATCC 51521 / SW)</name>
    <dbReference type="NCBI Taxonomy" id="414684"/>
    <lineage>
        <taxon>Bacteria</taxon>
        <taxon>Pseudomonadati</taxon>
        <taxon>Pseudomonadota</taxon>
        <taxon>Alphaproteobacteria</taxon>
        <taxon>Rhodospirillales</taxon>
        <taxon>Rhodospirillaceae</taxon>
        <taxon>Rhodospirillum</taxon>
    </lineage>
</organism>
<dbReference type="RefSeq" id="WP_012568059.1">
    <property type="nucleotide sequence ID" value="NC_011420.2"/>
</dbReference>
<feature type="compositionally biased region" description="Basic and acidic residues" evidence="1">
    <location>
        <begin position="292"/>
        <end position="307"/>
    </location>
</feature>
<dbReference type="SUPFAM" id="SSF64376">
    <property type="entry name" value="YlxR-like"/>
    <property type="match status" value="1"/>
</dbReference>
<reference evidence="3 4" key="1">
    <citation type="journal article" date="2010" name="BMC Genomics">
        <title>Metabolic flexibility revealed in the genome of the cyst-forming alpha-1 proteobacterium Rhodospirillum centenum.</title>
        <authorList>
            <person name="Lu Y.K."/>
            <person name="Marden J."/>
            <person name="Han M."/>
            <person name="Swingley W.D."/>
            <person name="Mastrian S.D."/>
            <person name="Chowdhury S.R."/>
            <person name="Hao J."/>
            <person name="Helmy T."/>
            <person name="Kim S."/>
            <person name="Kurdoglu A.A."/>
            <person name="Matthies H.J."/>
            <person name="Rollo D."/>
            <person name="Stothard P."/>
            <person name="Blankenship R.E."/>
            <person name="Bauer C.E."/>
            <person name="Touchman J.W."/>
        </authorList>
    </citation>
    <scope>NUCLEOTIDE SEQUENCE [LARGE SCALE GENOMIC DNA]</scope>
    <source>
        <strain evidence="4">ATCC 51521 / SW</strain>
    </source>
</reference>
<keyword evidence="4" id="KW-1185">Reference proteome</keyword>
<dbReference type="Pfam" id="PF04296">
    <property type="entry name" value="YlxR"/>
    <property type="match status" value="1"/>
</dbReference>
<evidence type="ECO:0000259" key="2">
    <source>
        <dbReference type="Pfam" id="PF04296"/>
    </source>
</evidence>
<dbReference type="SUPFAM" id="SSF55315">
    <property type="entry name" value="L30e-like"/>
    <property type="match status" value="1"/>
</dbReference>
<dbReference type="InterPro" id="IPR029064">
    <property type="entry name" value="Ribosomal_eL30-like_sf"/>
</dbReference>
<feature type="compositionally biased region" description="Low complexity" evidence="1">
    <location>
        <begin position="260"/>
        <end position="271"/>
    </location>
</feature>
<dbReference type="STRING" id="414684.RC1_2911"/>
<protein>
    <submittedName>
        <fullName evidence="3">Transcription terminating nucleic-acid-binding protein, putative</fullName>
    </submittedName>
</protein>
<dbReference type="InterPro" id="IPR007393">
    <property type="entry name" value="YlxR_dom"/>
</dbReference>
<dbReference type="Proteomes" id="UP000001591">
    <property type="component" value="Chromosome"/>
</dbReference>
<dbReference type="Gene3D" id="3.30.1330.30">
    <property type="match status" value="1"/>
</dbReference>
<dbReference type="eggNOG" id="COG2740">
    <property type="taxonomic scope" value="Bacteria"/>
</dbReference>
<dbReference type="InterPro" id="IPR037465">
    <property type="entry name" value="YlxR"/>
</dbReference>
<sequence>MHPTTDPTRRGHGPLTVAAGPAPAPQGACADVAGAGTGDGEIADWPGADEPEVLGGRKGPLRRCVASSAVASRDQMVRFVIAPDGFVVPDVEESLPGRGLWLTADPAMFEKAVARNVFAKAARRAVRVEKDLAIRTVALLRRRCLALIGLACRGGGAVAGFEKVQAALRSGRFGRSAVPGLWLEAADGAADGRAKLAPLAAAAGVPLVAVLDRRELGLALGRDEAVHAVLARGPLTAQVLREFGRLSALAGLPPVSVAPARAAPAGSPDGRTGAAGEAGLRDTSLPDADTSTPDRIEGSTTRRSDTE</sequence>